<protein>
    <submittedName>
        <fullName evidence="5">Efflux RND transporter periplasmic adaptor subunit</fullName>
    </submittedName>
</protein>
<dbReference type="Pfam" id="PF25973">
    <property type="entry name" value="BSH_CzcB"/>
    <property type="match status" value="1"/>
</dbReference>
<dbReference type="Gene3D" id="1.10.287.470">
    <property type="entry name" value="Helix hairpin bin"/>
    <property type="match status" value="1"/>
</dbReference>
<dbReference type="PANTHER" id="PTHR30469:SF20">
    <property type="entry name" value="EFFLUX RND TRANSPORTER PERIPLASMIC ADAPTOR SUBUNIT"/>
    <property type="match status" value="1"/>
</dbReference>
<evidence type="ECO:0000313" key="5">
    <source>
        <dbReference type="EMBL" id="MBO8466920.1"/>
    </source>
</evidence>
<organism evidence="5 6">
    <name type="scientific">Candidatus Cryptobacteroides faecipullorum</name>
    <dbReference type="NCBI Taxonomy" id="2840764"/>
    <lineage>
        <taxon>Bacteria</taxon>
        <taxon>Pseudomonadati</taxon>
        <taxon>Bacteroidota</taxon>
        <taxon>Bacteroidia</taxon>
        <taxon>Bacteroidales</taxon>
        <taxon>Candidatus Cryptobacteroides</taxon>
    </lineage>
</organism>
<dbReference type="PANTHER" id="PTHR30469">
    <property type="entry name" value="MULTIDRUG RESISTANCE PROTEIN MDTA"/>
    <property type="match status" value="1"/>
</dbReference>
<dbReference type="InterPro" id="IPR006143">
    <property type="entry name" value="RND_pump_MFP"/>
</dbReference>
<dbReference type="AlphaFoldDB" id="A0A9D9I729"/>
<comment type="caution">
    <text evidence="5">The sequence shown here is derived from an EMBL/GenBank/DDBJ whole genome shotgun (WGS) entry which is preliminary data.</text>
</comment>
<dbReference type="InterPro" id="IPR058627">
    <property type="entry name" value="MdtA-like_C"/>
</dbReference>
<dbReference type="GO" id="GO:0015562">
    <property type="term" value="F:efflux transmembrane transporter activity"/>
    <property type="evidence" value="ECO:0007669"/>
    <property type="project" value="TreeGrafter"/>
</dbReference>
<feature type="domain" description="CzcB-like barrel-sandwich hybrid" evidence="4">
    <location>
        <begin position="65"/>
        <end position="183"/>
    </location>
</feature>
<dbReference type="Gene3D" id="2.40.50.100">
    <property type="match status" value="1"/>
</dbReference>
<evidence type="ECO:0000259" key="4">
    <source>
        <dbReference type="Pfam" id="PF25973"/>
    </source>
</evidence>
<evidence type="ECO:0000313" key="6">
    <source>
        <dbReference type="Proteomes" id="UP000823660"/>
    </source>
</evidence>
<evidence type="ECO:0000256" key="1">
    <source>
        <dbReference type="ARBA" id="ARBA00009477"/>
    </source>
</evidence>
<proteinExistence type="inferred from homology"/>
<feature type="signal peptide" evidence="2">
    <location>
        <begin position="1"/>
        <end position="20"/>
    </location>
</feature>
<dbReference type="EMBL" id="JADIMH010000020">
    <property type="protein sequence ID" value="MBO8466920.1"/>
    <property type="molecule type" value="Genomic_DNA"/>
</dbReference>
<dbReference type="NCBIfam" id="TIGR01730">
    <property type="entry name" value="RND_mfp"/>
    <property type="match status" value="1"/>
</dbReference>
<name>A0A9D9I729_9BACT</name>
<dbReference type="Gene3D" id="2.40.420.20">
    <property type="match status" value="1"/>
</dbReference>
<dbReference type="GO" id="GO:1990281">
    <property type="term" value="C:efflux pump complex"/>
    <property type="evidence" value="ECO:0007669"/>
    <property type="project" value="TreeGrafter"/>
</dbReference>
<dbReference type="Gene3D" id="2.40.30.170">
    <property type="match status" value="1"/>
</dbReference>
<dbReference type="InterPro" id="IPR058647">
    <property type="entry name" value="BSH_CzcB-like"/>
</dbReference>
<feature type="domain" description="Multidrug resistance protein MdtA-like C-terminal permuted SH3" evidence="3">
    <location>
        <begin position="277"/>
        <end position="336"/>
    </location>
</feature>
<evidence type="ECO:0000256" key="2">
    <source>
        <dbReference type="SAM" id="SignalP"/>
    </source>
</evidence>
<sequence>MDKFTVCLVCPALLALSAAAAVSGCSSGKDKDMTREPVPVRVIEIKEQAGTGGSSYVGTVEAAKTAVLSCSYAGTLRDLRVSEGDAVRKGDTIAVIESQNVISAKQMADAVLAQAEDGYERLSMVYESGSVAQVKMVEVQTQLSRARASAQAAQKALDDCTVKAPFDGVVGEVYAEQGVEMNAIEPLVRMMDISSVQISFPVPEKEIGSVSTGDMFMVGVPALDGPGFTASVKSKGISASRLSHSYECMLIPSVNVAGLMPGMVCKIYRMAEEGRCVVIPASVVRTDGTGRYVWTVSPDSRVEKKYITVGGFSGKGIIVDSGLEEGEKVITEGTQKVSGGMKVKIM</sequence>
<gene>
    <name evidence="5" type="ORF">IAB99_04060</name>
</gene>
<evidence type="ECO:0000259" key="3">
    <source>
        <dbReference type="Pfam" id="PF25967"/>
    </source>
</evidence>
<feature type="chain" id="PRO_5038955139" evidence="2">
    <location>
        <begin position="21"/>
        <end position="346"/>
    </location>
</feature>
<reference evidence="5" key="1">
    <citation type="submission" date="2020-10" db="EMBL/GenBank/DDBJ databases">
        <authorList>
            <person name="Gilroy R."/>
        </authorList>
    </citation>
    <scope>NUCLEOTIDE SEQUENCE</scope>
    <source>
        <strain evidence="5">B1-15692</strain>
    </source>
</reference>
<reference evidence="5" key="2">
    <citation type="journal article" date="2021" name="PeerJ">
        <title>Extensive microbial diversity within the chicken gut microbiome revealed by metagenomics and culture.</title>
        <authorList>
            <person name="Gilroy R."/>
            <person name="Ravi A."/>
            <person name="Getino M."/>
            <person name="Pursley I."/>
            <person name="Horton D.L."/>
            <person name="Alikhan N.F."/>
            <person name="Baker D."/>
            <person name="Gharbi K."/>
            <person name="Hall N."/>
            <person name="Watson M."/>
            <person name="Adriaenssens E.M."/>
            <person name="Foster-Nyarko E."/>
            <person name="Jarju S."/>
            <person name="Secka A."/>
            <person name="Antonio M."/>
            <person name="Oren A."/>
            <person name="Chaudhuri R.R."/>
            <person name="La Ragione R."/>
            <person name="Hildebrand F."/>
            <person name="Pallen M.J."/>
        </authorList>
    </citation>
    <scope>NUCLEOTIDE SEQUENCE</scope>
    <source>
        <strain evidence="5">B1-15692</strain>
    </source>
</reference>
<dbReference type="SUPFAM" id="SSF111369">
    <property type="entry name" value="HlyD-like secretion proteins"/>
    <property type="match status" value="1"/>
</dbReference>
<dbReference type="Pfam" id="PF25967">
    <property type="entry name" value="RND-MFP_C"/>
    <property type="match status" value="1"/>
</dbReference>
<comment type="similarity">
    <text evidence="1">Belongs to the membrane fusion protein (MFP) (TC 8.A.1) family.</text>
</comment>
<accession>A0A9D9I729</accession>
<dbReference type="Proteomes" id="UP000823660">
    <property type="component" value="Unassembled WGS sequence"/>
</dbReference>
<keyword evidence="2" id="KW-0732">Signal</keyword>
<dbReference type="PROSITE" id="PS51257">
    <property type="entry name" value="PROKAR_LIPOPROTEIN"/>
    <property type="match status" value="1"/>
</dbReference>